<accession>A0A382JA67</accession>
<evidence type="ECO:0000313" key="2">
    <source>
        <dbReference type="EMBL" id="SVC08465.1"/>
    </source>
</evidence>
<dbReference type="AlphaFoldDB" id="A0A382JA67"/>
<reference evidence="2" key="1">
    <citation type="submission" date="2018-05" db="EMBL/GenBank/DDBJ databases">
        <authorList>
            <person name="Lanie J.A."/>
            <person name="Ng W.-L."/>
            <person name="Kazmierczak K.M."/>
            <person name="Andrzejewski T.M."/>
            <person name="Davidsen T.M."/>
            <person name="Wayne K.J."/>
            <person name="Tettelin H."/>
            <person name="Glass J.I."/>
            <person name="Rusch D."/>
            <person name="Podicherti R."/>
            <person name="Tsui H.-C.T."/>
            <person name="Winkler M.E."/>
        </authorList>
    </citation>
    <scope>NUCLEOTIDE SEQUENCE</scope>
</reference>
<organism evidence="2">
    <name type="scientific">marine metagenome</name>
    <dbReference type="NCBI Taxonomy" id="408172"/>
    <lineage>
        <taxon>unclassified sequences</taxon>
        <taxon>metagenomes</taxon>
        <taxon>ecological metagenomes</taxon>
    </lineage>
</organism>
<protein>
    <recommendedName>
        <fullName evidence="1">Amidase domain-containing protein</fullName>
    </recommendedName>
</protein>
<proteinExistence type="predicted"/>
<dbReference type="SUPFAM" id="SSF75304">
    <property type="entry name" value="Amidase signature (AS) enzymes"/>
    <property type="match status" value="1"/>
</dbReference>
<gene>
    <name evidence="2" type="ORF">METZ01_LOCUS261319</name>
</gene>
<dbReference type="InterPro" id="IPR000120">
    <property type="entry name" value="Amidase"/>
</dbReference>
<sequence>MTSPSINLCHQTATTLRNQIRSRTVSAREVVQAHLDHIERINEQINAICTLVPGDEALARAEVIDQAIGQGKNPGPLAGLPIAIKDLVQTRGIRTTMGSPIFRDQVPKADALMVKRIRGAGAVIIGKTNTPEFGAGSNTFNPVFGVTRNP</sequence>
<dbReference type="Pfam" id="PF01425">
    <property type="entry name" value="Amidase"/>
    <property type="match status" value="1"/>
</dbReference>
<evidence type="ECO:0000259" key="1">
    <source>
        <dbReference type="Pfam" id="PF01425"/>
    </source>
</evidence>
<feature type="non-terminal residue" evidence="2">
    <location>
        <position position="150"/>
    </location>
</feature>
<name>A0A382JA67_9ZZZZ</name>
<dbReference type="InterPro" id="IPR036928">
    <property type="entry name" value="AS_sf"/>
</dbReference>
<dbReference type="PANTHER" id="PTHR11895:SF76">
    <property type="entry name" value="INDOLEACETAMIDE HYDROLASE"/>
    <property type="match status" value="1"/>
</dbReference>
<dbReference type="Gene3D" id="3.90.1300.10">
    <property type="entry name" value="Amidase signature (AS) domain"/>
    <property type="match status" value="1"/>
</dbReference>
<dbReference type="EMBL" id="UINC01072665">
    <property type="protein sequence ID" value="SVC08465.1"/>
    <property type="molecule type" value="Genomic_DNA"/>
</dbReference>
<feature type="domain" description="Amidase" evidence="1">
    <location>
        <begin position="29"/>
        <end position="150"/>
    </location>
</feature>
<dbReference type="PANTHER" id="PTHR11895">
    <property type="entry name" value="TRANSAMIDASE"/>
    <property type="match status" value="1"/>
</dbReference>
<dbReference type="InterPro" id="IPR023631">
    <property type="entry name" value="Amidase_dom"/>
</dbReference>
<dbReference type="GO" id="GO:0003824">
    <property type="term" value="F:catalytic activity"/>
    <property type="evidence" value="ECO:0007669"/>
    <property type="project" value="InterPro"/>
</dbReference>